<feature type="compositionally biased region" description="Basic residues" evidence="1">
    <location>
        <begin position="1"/>
        <end position="10"/>
    </location>
</feature>
<proteinExistence type="predicted"/>
<comment type="caution">
    <text evidence="2">The sequence shown here is derived from an EMBL/GenBank/DDBJ whole genome shotgun (WGS) entry which is preliminary data.</text>
</comment>
<accession>A0AA40KQM3</accession>
<gene>
    <name evidence="2" type="ORF">K0M31_020323</name>
</gene>
<dbReference type="EMBL" id="JAHYIQ010000009">
    <property type="protein sequence ID" value="KAK1129193.1"/>
    <property type="molecule type" value="Genomic_DNA"/>
</dbReference>
<feature type="compositionally biased region" description="Basic residues" evidence="1">
    <location>
        <begin position="58"/>
        <end position="74"/>
    </location>
</feature>
<name>A0AA40KQM3_9HYME</name>
<protein>
    <submittedName>
        <fullName evidence="2">Uncharacterized protein</fullName>
    </submittedName>
</protein>
<dbReference type="AlphaFoldDB" id="A0AA40KQM3"/>
<organism evidence="2 3">
    <name type="scientific">Melipona bicolor</name>
    <dbReference type="NCBI Taxonomy" id="60889"/>
    <lineage>
        <taxon>Eukaryota</taxon>
        <taxon>Metazoa</taxon>
        <taxon>Ecdysozoa</taxon>
        <taxon>Arthropoda</taxon>
        <taxon>Hexapoda</taxon>
        <taxon>Insecta</taxon>
        <taxon>Pterygota</taxon>
        <taxon>Neoptera</taxon>
        <taxon>Endopterygota</taxon>
        <taxon>Hymenoptera</taxon>
        <taxon>Apocrita</taxon>
        <taxon>Aculeata</taxon>
        <taxon>Apoidea</taxon>
        <taxon>Anthophila</taxon>
        <taxon>Apidae</taxon>
        <taxon>Melipona</taxon>
    </lineage>
</organism>
<keyword evidence="3" id="KW-1185">Reference proteome</keyword>
<feature type="region of interest" description="Disordered" evidence="1">
    <location>
        <begin position="1"/>
        <end position="26"/>
    </location>
</feature>
<sequence>MGGKGGKVRGVKAEPRTGEPTQRRITKVCKLVLERVVGTHGNETTRGMGRAKMENKTTKKKKKKRKKKKKKRRREGFGGVEVKSGAKGLGRQEHG</sequence>
<evidence type="ECO:0000313" key="2">
    <source>
        <dbReference type="EMBL" id="KAK1129193.1"/>
    </source>
</evidence>
<evidence type="ECO:0000256" key="1">
    <source>
        <dbReference type="SAM" id="MobiDB-lite"/>
    </source>
</evidence>
<feature type="region of interest" description="Disordered" evidence="1">
    <location>
        <begin position="40"/>
        <end position="95"/>
    </location>
</feature>
<evidence type="ECO:0000313" key="3">
    <source>
        <dbReference type="Proteomes" id="UP001177670"/>
    </source>
</evidence>
<dbReference type="Proteomes" id="UP001177670">
    <property type="component" value="Unassembled WGS sequence"/>
</dbReference>
<reference evidence="2" key="1">
    <citation type="submission" date="2021-10" db="EMBL/GenBank/DDBJ databases">
        <title>Melipona bicolor Genome sequencing and assembly.</title>
        <authorList>
            <person name="Araujo N.S."/>
            <person name="Arias M.C."/>
        </authorList>
    </citation>
    <scope>NUCLEOTIDE SEQUENCE</scope>
    <source>
        <strain evidence="2">USP_2M_L1-L4_2017</strain>
        <tissue evidence="2">Whole body</tissue>
    </source>
</reference>